<reference evidence="1" key="1">
    <citation type="submission" date="2020-01" db="EMBL/GenBank/DDBJ databases">
        <authorList>
            <person name="Meier V. D."/>
            <person name="Meier V D."/>
        </authorList>
    </citation>
    <scope>NUCLEOTIDE SEQUENCE</scope>
    <source>
        <strain evidence="1">HLG_WM_MAG_09</strain>
    </source>
</reference>
<accession>A0A6S6SP17</accession>
<dbReference type="AlphaFoldDB" id="A0A6S6SP17"/>
<proteinExistence type="predicted"/>
<protein>
    <submittedName>
        <fullName evidence="1">Uncharacterized protein</fullName>
    </submittedName>
</protein>
<gene>
    <name evidence="1" type="ORF">HELGO_WM31216</name>
</gene>
<name>A0A6S6SP17_9GAMM</name>
<evidence type="ECO:0000313" key="1">
    <source>
        <dbReference type="EMBL" id="CAA6806810.1"/>
    </source>
</evidence>
<dbReference type="EMBL" id="CACVAT010000101">
    <property type="protein sequence ID" value="CAA6806810.1"/>
    <property type="molecule type" value="Genomic_DNA"/>
</dbReference>
<organism evidence="1">
    <name type="scientific">uncultured Thiotrichaceae bacterium</name>
    <dbReference type="NCBI Taxonomy" id="298394"/>
    <lineage>
        <taxon>Bacteria</taxon>
        <taxon>Pseudomonadati</taxon>
        <taxon>Pseudomonadota</taxon>
        <taxon>Gammaproteobacteria</taxon>
        <taxon>Thiotrichales</taxon>
        <taxon>Thiotrichaceae</taxon>
        <taxon>environmental samples</taxon>
    </lineage>
</organism>
<sequence length="37" mass="4324">MRAEGMTFWNGELTDHSVGLINYKNNKEHASEYVRPK</sequence>